<keyword evidence="1" id="KW-0732">Signal</keyword>
<sequence length="212" mass="25145">MLKNFFILITLSLFFISCSTKDDELYNLSSSQWYKQIIKDLQDRDLEKADEHYTSMSSEHVSDPLLEPIALILAQAHIDEEEYKMANFYLDENAKKFGTSKNLDFIRYMQIRSKFESFAQPNREQGLLIETMNQIDEFSNSYPNTQYSILVGTMLTKFRLAYFALDESIADLYKRTGREESYEVYKLRLEESMLKDVPMIKARSAWYRRIFE</sequence>
<organism evidence="3 4">
    <name type="scientific">Campylobacter avium LMG 24591</name>
    <dbReference type="NCBI Taxonomy" id="522484"/>
    <lineage>
        <taxon>Bacteria</taxon>
        <taxon>Pseudomonadati</taxon>
        <taxon>Campylobacterota</taxon>
        <taxon>Epsilonproteobacteria</taxon>
        <taxon>Campylobacterales</taxon>
        <taxon>Campylobacteraceae</taxon>
        <taxon>Campylobacter</taxon>
    </lineage>
</organism>
<keyword evidence="3" id="KW-0449">Lipoprotein</keyword>
<gene>
    <name evidence="3" type="ORF">CAV_0672</name>
</gene>
<dbReference type="PROSITE" id="PS51257">
    <property type="entry name" value="PROKAR_LIPOPROTEIN"/>
    <property type="match status" value="1"/>
</dbReference>
<reference evidence="3 4" key="1">
    <citation type="submission" date="2017-07" db="EMBL/GenBank/DDBJ databases">
        <title>Analysis of two Campylobacter avium genomes and identification of a novel hippuricase gene.</title>
        <authorList>
            <person name="Miller W.G."/>
            <person name="Chapman M.H."/>
            <person name="Yee E."/>
            <person name="Revez J."/>
            <person name="Bono J.L."/>
            <person name="Rossi M."/>
        </authorList>
    </citation>
    <scope>NUCLEOTIDE SEQUENCE [LARGE SCALE GENOMIC DNA]</scope>
    <source>
        <strain evidence="3 4">LMG 24591</strain>
    </source>
</reference>
<proteinExistence type="predicted"/>
<dbReference type="AlphaFoldDB" id="A0A222MWQ1"/>
<dbReference type="InterPro" id="IPR011990">
    <property type="entry name" value="TPR-like_helical_dom_sf"/>
</dbReference>
<dbReference type="Gene3D" id="1.25.40.10">
    <property type="entry name" value="Tetratricopeptide repeat domain"/>
    <property type="match status" value="1"/>
</dbReference>
<evidence type="ECO:0000313" key="4">
    <source>
        <dbReference type="Proteomes" id="UP000201169"/>
    </source>
</evidence>
<dbReference type="RefSeq" id="WP_094325105.1">
    <property type="nucleotide sequence ID" value="NZ_CP022347.1"/>
</dbReference>
<dbReference type="Pfam" id="PF13525">
    <property type="entry name" value="YfiO"/>
    <property type="match status" value="1"/>
</dbReference>
<dbReference type="OrthoDB" id="5342947at2"/>
<dbReference type="EMBL" id="CP022347">
    <property type="protein sequence ID" value="ASQ30339.1"/>
    <property type="molecule type" value="Genomic_DNA"/>
</dbReference>
<protein>
    <submittedName>
        <fullName evidence="3">Beta-barrel assembly machinery complex, BamD/YfiO lipoprotein</fullName>
    </submittedName>
</protein>
<evidence type="ECO:0000256" key="1">
    <source>
        <dbReference type="ARBA" id="ARBA00022729"/>
    </source>
</evidence>
<dbReference type="InterPro" id="IPR039565">
    <property type="entry name" value="BamD-like"/>
</dbReference>
<keyword evidence="4" id="KW-1185">Reference proteome</keyword>
<dbReference type="Proteomes" id="UP000201169">
    <property type="component" value="Chromosome"/>
</dbReference>
<accession>A0A222MWQ1</accession>
<feature type="domain" description="Outer membrane lipoprotein BamD-like" evidence="2">
    <location>
        <begin position="29"/>
        <end position="176"/>
    </location>
</feature>
<name>A0A222MWQ1_9BACT</name>
<evidence type="ECO:0000313" key="3">
    <source>
        <dbReference type="EMBL" id="ASQ30339.1"/>
    </source>
</evidence>
<dbReference type="KEGG" id="cavi:CAV_0672"/>
<evidence type="ECO:0000259" key="2">
    <source>
        <dbReference type="Pfam" id="PF13525"/>
    </source>
</evidence>